<feature type="chain" id="PRO_5042055210" evidence="1">
    <location>
        <begin position="20"/>
        <end position="120"/>
    </location>
</feature>
<gene>
    <name evidence="2" type="ORF">B0H63DRAFT_519911</name>
</gene>
<evidence type="ECO:0000313" key="3">
    <source>
        <dbReference type="Proteomes" id="UP001285441"/>
    </source>
</evidence>
<keyword evidence="3" id="KW-1185">Reference proteome</keyword>
<proteinExistence type="predicted"/>
<organism evidence="2 3">
    <name type="scientific">Podospora didyma</name>
    <dbReference type="NCBI Taxonomy" id="330526"/>
    <lineage>
        <taxon>Eukaryota</taxon>
        <taxon>Fungi</taxon>
        <taxon>Dikarya</taxon>
        <taxon>Ascomycota</taxon>
        <taxon>Pezizomycotina</taxon>
        <taxon>Sordariomycetes</taxon>
        <taxon>Sordariomycetidae</taxon>
        <taxon>Sordariales</taxon>
        <taxon>Podosporaceae</taxon>
        <taxon>Podospora</taxon>
    </lineage>
</organism>
<reference evidence="2" key="1">
    <citation type="journal article" date="2023" name="Mol. Phylogenet. Evol.">
        <title>Genome-scale phylogeny and comparative genomics of the fungal order Sordariales.</title>
        <authorList>
            <person name="Hensen N."/>
            <person name="Bonometti L."/>
            <person name="Westerberg I."/>
            <person name="Brannstrom I.O."/>
            <person name="Guillou S."/>
            <person name="Cros-Aarteil S."/>
            <person name="Calhoun S."/>
            <person name="Haridas S."/>
            <person name="Kuo A."/>
            <person name="Mondo S."/>
            <person name="Pangilinan J."/>
            <person name="Riley R."/>
            <person name="LaButti K."/>
            <person name="Andreopoulos B."/>
            <person name="Lipzen A."/>
            <person name="Chen C."/>
            <person name="Yan M."/>
            <person name="Daum C."/>
            <person name="Ng V."/>
            <person name="Clum A."/>
            <person name="Steindorff A."/>
            <person name="Ohm R.A."/>
            <person name="Martin F."/>
            <person name="Silar P."/>
            <person name="Natvig D.O."/>
            <person name="Lalanne C."/>
            <person name="Gautier V."/>
            <person name="Ament-Velasquez S.L."/>
            <person name="Kruys A."/>
            <person name="Hutchinson M.I."/>
            <person name="Powell A.J."/>
            <person name="Barry K."/>
            <person name="Miller A.N."/>
            <person name="Grigoriev I.V."/>
            <person name="Debuchy R."/>
            <person name="Gladieux P."/>
            <person name="Hiltunen Thoren M."/>
            <person name="Johannesson H."/>
        </authorList>
    </citation>
    <scope>NUCLEOTIDE SEQUENCE</scope>
    <source>
        <strain evidence="2">CBS 232.78</strain>
    </source>
</reference>
<protein>
    <submittedName>
        <fullName evidence="2">Uncharacterized protein</fullName>
    </submittedName>
</protein>
<evidence type="ECO:0000256" key="1">
    <source>
        <dbReference type="SAM" id="SignalP"/>
    </source>
</evidence>
<comment type="caution">
    <text evidence="2">The sequence shown here is derived from an EMBL/GenBank/DDBJ whole genome shotgun (WGS) entry which is preliminary data.</text>
</comment>
<sequence>MKPITALLSLAALATAASAAPMEERMLLMGIFRTSQTWGCPLQNPELFQIGLGAESPDCRTFYNNTTYAAINVETWVPQCLLTLHNTYDCKDPGIVSGLGCWSPEGGIKGYTATCPWKTW</sequence>
<feature type="signal peptide" evidence="1">
    <location>
        <begin position="1"/>
        <end position="19"/>
    </location>
</feature>
<name>A0AAE0U4V9_9PEZI</name>
<dbReference type="AlphaFoldDB" id="A0AAE0U4V9"/>
<accession>A0AAE0U4V9</accession>
<keyword evidence="1" id="KW-0732">Signal</keyword>
<dbReference type="Proteomes" id="UP001285441">
    <property type="component" value="Unassembled WGS sequence"/>
</dbReference>
<evidence type="ECO:0000313" key="2">
    <source>
        <dbReference type="EMBL" id="KAK3390700.1"/>
    </source>
</evidence>
<reference evidence="2" key="2">
    <citation type="submission" date="2023-06" db="EMBL/GenBank/DDBJ databases">
        <authorList>
            <consortium name="Lawrence Berkeley National Laboratory"/>
            <person name="Haridas S."/>
            <person name="Hensen N."/>
            <person name="Bonometti L."/>
            <person name="Westerberg I."/>
            <person name="Brannstrom I.O."/>
            <person name="Guillou S."/>
            <person name="Cros-Aarteil S."/>
            <person name="Calhoun S."/>
            <person name="Kuo A."/>
            <person name="Mondo S."/>
            <person name="Pangilinan J."/>
            <person name="Riley R."/>
            <person name="LaButti K."/>
            <person name="Andreopoulos B."/>
            <person name="Lipzen A."/>
            <person name="Chen C."/>
            <person name="Yanf M."/>
            <person name="Daum C."/>
            <person name="Ng V."/>
            <person name="Clum A."/>
            <person name="Steindorff A."/>
            <person name="Ohm R."/>
            <person name="Martin F."/>
            <person name="Silar P."/>
            <person name="Natvig D."/>
            <person name="Lalanne C."/>
            <person name="Gautier V."/>
            <person name="Ament-velasquez S.L."/>
            <person name="Kruys A."/>
            <person name="Hutchinson M.I."/>
            <person name="Powell A.J."/>
            <person name="Barry K."/>
            <person name="Miller A.N."/>
            <person name="Grigoriev I.V."/>
            <person name="Debuchy R."/>
            <person name="Gladieux P."/>
            <person name="Thoren M.H."/>
            <person name="Johannesson H."/>
        </authorList>
    </citation>
    <scope>NUCLEOTIDE SEQUENCE</scope>
    <source>
        <strain evidence="2">CBS 232.78</strain>
    </source>
</reference>
<dbReference type="EMBL" id="JAULSW010000002">
    <property type="protein sequence ID" value="KAK3390700.1"/>
    <property type="molecule type" value="Genomic_DNA"/>
</dbReference>